<protein>
    <submittedName>
        <fullName evidence="2">Tetratricopeptide repeat-containing protein</fullName>
    </submittedName>
</protein>
<dbReference type="Pfam" id="PF14559">
    <property type="entry name" value="TPR_19"/>
    <property type="match status" value="1"/>
</dbReference>
<dbReference type="InterPro" id="IPR019734">
    <property type="entry name" value="TPR_rpt"/>
</dbReference>
<keyword evidence="3" id="KW-1185">Reference proteome</keyword>
<feature type="domain" description="Peptidase MA-like" evidence="1">
    <location>
        <begin position="434"/>
        <end position="626"/>
    </location>
</feature>
<sequence length="850" mass="95198">MRFPQLFLTTTCCALVLQTQAQDLDVDRLFEDRNLEPVSQMLARGEYDLCARISEAAIQRGMKAPDWRLLRLRALMNQGEEITARDEVQLAIKTFPGNLELLMLQHENALRIGRQDIASQALTEVNAAAKTKAAKDRTAAEWVALGQAALALGADAKKVIAQYFSVAQKKQPTLESAYLAEGHLALEKDDPGRAADVFRAGLKAHGETADLRAGLAKAFSSGDREKQNENIARALELNPLHAEALLMRAEMLIAAEKFLEAEATLQKVLDTRPNCPEAWALRAAIAQLSASETAKITKARAQGLERWSQNPAVDHTLGRILSRAYRFAEGATYQRRALQFSPSYLPAKVQLCHDLLRLGEEEEAWKLAAKIREEDGYNIQAHNIGLLEKEMQGYVTQSYPDFILKMPKRDWPIYGERALALLREAKSTLCPKYGLELNRPVMVEFFGSQQDFAIRTFGSLGGQGLLGVCFGTVITMNSPGSLAHGRNNWESTLWHEFCHVVTLTLTHNKMPRWLSEGISVYEETQHQPAWGMKMDADFRKMILEDEAATPVSQLSSAFLNAPDNDHIMFAYYQSSQVVAYIMERFGQEALHGILKSLAKGQRINDAISANTEDIGKLEKDFAAHLQNLAKTQFGALADWQTPQPEEVNPLDAGSLAAFRQKHPSNLWAIRRYAEAMVQQEKWDEVLRAAEDLIQLLPEDTSEQGGYQLKAEALRGLKKETEELEVLRHIADHESSAMAVFLRLIEEDSRQQNWSALQTHAQRALALNPFLRSPQQALAESAEAQGQISEAIQAWRRVLILDPATAPQTHFRLAQLLKPTDAELAKRHLLDCLSLAPRFQEGHRLLRDWNG</sequence>
<dbReference type="Gene3D" id="1.25.40.10">
    <property type="entry name" value="Tetratricopeptide repeat domain"/>
    <property type="match status" value="2"/>
</dbReference>
<dbReference type="SMART" id="SM00028">
    <property type="entry name" value="TPR"/>
    <property type="match status" value="3"/>
</dbReference>
<gene>
    <name evidence="2" type="ORF">SAMN02745166_03991</name>
</gene>
<reference evidence="3" key="1">
    <citation type="submission" date="2017-02" db="EMBL/GenBank/DDBJ databases">
        <authorList>
            <person name="Varghese N."/>
            <person name="Submissions S."/>
        </authorList>
    </citation>
    <scope>NUCLEOTIDE SEQUENCE [LARGE SCALE GENOMIC DNA]</scope>
    <source>
        <strain evidence="3">ATCC 700200</strain>
    </source>
</reference>
<evidence type="ECO:0000313" key="2">
    <source>
        <dbReference type="EMBL" id="SKB04153.1"/>
    </source>
</evidence>
<dbReference type="InterPro" id="IPR011990">
    <property type="entry name" value="TPR-like_helical_dom_sf"/>
</dbReference>
<accession>A0A1T4YR58</accession>
<dbReference type="Pfam" id="PF13485">
    <property type="entry name" value="Peptidase_MA_2"/>
    <property type="match status" value="1"/>
</dbReference>
<evidence type="ECO:0000259" key="1">
    <source>
        <dbReference type="Pfam" id="PF13485"/>
    </source>
</evidence>
<dbReference type="PANTHER" id="PTHR12558:SF33">
    <property type="entry name" value="BLL7664 PROTEIN"/>
    <property type="match status" value="1"/>
</dbReference>
<name>A0A1T4YR58_9BACT</name>
<dbReference type="InterPro" id="IPR039568">
    <property type="entry name" value="Peptidase_MA-like_dom"/>
</dbReference>
<proteinExistence type="predicted"/>
<dbReference type="PANTHER" id="PTHR12558">
    <property type="entry name" value="CELL DIVISION CYCLE 16,23,27"/>
    <property type="match status" value="1"/>
</dbReference>
<dbReference type="SUPFAM" id="SSF48452">
    <property type="entry name" value="TPR-like"/>
    <property type="match status" value="2"/>
</dbReference>
<organism evidence="2 3">
    <name type="scientific">Prosthecobacter debontii</name>
    <dbReference type="NCBI Taxonomy" id="48467"/>
    <lineage>
        <taxon>Bacteria</taxon>
        <taxon>Pseudomonadati</taxon>
        <taxon>Verrucomicrobiota</taxon>
        <taxon>Verrucomicrobiia</taxon>
        <taxon>Verrucomicrobiales</taxon>
        <taxon>Verrucomicrobiaceae</taxon>
        <taxon>Prosthecobacter</taxon>
    </lineage>
</organism>
<dbReference type="Proteomes" id="UP000190774">
    <property type="component" value="Unassembled WGS sequence"/>
</dbReference>
<dbReference type="AlphaFoldDB" id="A0A1T4YR58"/>
<dbReference type="STRING" id="48467.SAMN02745166_03991"/>
<evidence type="ECO:0000313" key="3">
    <source>
        <dbReference type="Proteomes" id="UP000190774"/>
    </source>
</evidence>
<dbReference type="EMBL" id="FUYE01000016">
    <property type="protein sequence ID" value="SKB04153.1"/>
    <property type="molecule type" value="Genomic_DNA"/>
</dbReference>